<reference evidence="2" key="1">
    <citation type="submission" date="2017-02" db="UniProtKB">
        <authorList>
            <consortium name="WormBaseParasite"/>
        </authorList>
    </citation>
    <scope>IDENTIFICATION</scope>
</reference>
<keyword evidence="1" id="KW-1185">Reference proteome</keyword>
<dbReference type="Proteomes" id="UP000046392">
    <property type="component" value="Unplaced"/>
</dbReference>
<protein>
    <submittedName>
        <fullName evidence="2">Uncharacterized protein</fullName>
    </submittedName>
</protein>
<evidence type="ECO:0000313" key="1">
    <source>
        <dbReference type="Proteomes" id="UP000046392"/>
    </source>
</evidence>
<sequence length="66" mass="7359">MDRNKIHGMKLQIKIISQIDSDHGVGTNNMKNDDTDNSMSNNGGILLIVSRFNSGKVILGNDFNRR</sequence>
<evidence type="ECO:0000313" key="2">
    <source>
        <dbReference type="WBParaSite" id="SPAL_0001782300.1"/>
    </source>
</evidence>
<proteinExistence type="predicted"/>
<name>A0A0N5CJ12_STREA</name>
<dbReference type="WBParaSite" id="SPAL_0001782300.1">
    <property type="protein sequence ID" value="SPAL_0001782300.1"/>
    <property type="gene ID" value="SPAL_0001782300"/>
</dbReference>
<accession>A0A0N5CJ12</accession>
<organism evidence="1 2">
    <name type="scientific">Strongyloides papillosus</name>
    <name type="common">Intestinal threadworm</name>
    <dbReference type="NCBI Taxonomy" id="174720"/>
    <lineage>
        <taxon>Eukaryota</taxon>
        <taxon>Metazoa</taxon>
        <taxon>Ecdysozoa</taxon>
        <taxon>Nematoda</taxon>
        <taxon>Chromadorea</taxon>
        <taxon>Rhabditida</taxon>
        <taxon>Tylenchina</taxon>
        <taxon>Panagrolaimomorpha</taxon>
        <taxon>Strongyloidoidea</taxon>
        <taxon>Strongyloididae</taxon>
        <taxon>Strongyloides</taxon>
    </lineage>
</organism>
<dbReference type="AlphaFoldDB" id="A0A0N5CJ12"/>